<dbReference type="InterPro" id="IPR028994">
    <property type="entry name" value="Integrin_alpha_N"/>
</dbReference>
<dbReference type="PANTHER" id="PTHR16026:SF0">
    <property type="entry name" value="CARTILAGE ACIDIC PROTEIN 1"/>
    <property type="match status" value="1"/>
</dbReference>
<evidence type="ECO:0000259" key="2">
    <source>
        <dbReference type="Pfam" id="PF07593"/>
    </source>
</evidence>
<keyword evidence="4" id="KW-1185">Reference proteome</keyword>
<evidence type="ECO:0000313" key="3">
    <source>
        <dbReference type="EMBL" id="TKT90584.1"/>
    </source>
</evidence>
<dbReference type="Pfam" id="PF07593">
    <property type="entry name" value="UnbV_ASPIC"/>
    <property type="match status" value="1"/>
</dbReference>
<dbReference type="EMBL" id="SZVO01000009">
    <property type="protein sequence ID" value="TKT90584.1"/>
    <property type="molecule type" value="Genomic_DNA"/>
</dbReference>
<dbReference type="Gene3D" id="2.130.10.130">
    <property type="entry name" value="Integrin alpha, N-terminal"/>
    <property type="match status" value="3"/>
</dbReference>
<gene>
    <name evidence="3" type="ORF">FDK13_19865</name>
</gene>
<feature type="domain" description="ASPIC/UnbV" evidence="2">
    <location>
        <begin position="535"/>
        <end position="602"/>
    </location>
</feature>
<comment type="caution">
    <text evidence="3">The sequence shown here is derived from an EMBL/GenBank/DDBJ whole genome shotgun (WGS) entry which is preliminary data.</text>
</comment>
<dbReference type="PANTHER" id="PTHR16026">
    <property type="entry name" value="CARTILAGE ACIDIC PROTEIN 1"/>
    <property type="match status" value="1"/>
</dbReference>
<dbReference type="Pfam" id="PF13517">
    <property type="entry name" value="FG-GAP_3"/>
    <property type="match status" value="4"/>
</dbReference>
<sequence length="1187" mass="131824">MILSVMEKNFLRIGAFFFFLLLAAGCKRSSSELFSKLSPDDTGIDFVNQVNESDSINTFTYYYCYNGGGVGIADFNNDSLPDIFFTGNMVSSKLYINKGNMKFEDITASAGLTTTDWIMGVSVIDINHDGFMDIYLNVAGPRFARKHHNLLYINQKNLTFKEDAAGYGLNDSLFCVQSAFLDYDRDGDLDMYLLTNDVDDVEKTLIVPNTYPITRGRTTDILYENVGDTLGHPLYKNVSKKAGIVQEGYGLGLAVNDLNGDGWPDVYASNDFMPNDQLLINQKNKTFKESAKESMRHQTYNGMGVDIEDINNDGKPDIMVIDMLPENNERRKTMIAKADYEKFFLRKKAGYVDQYMRNTLQLNQGTDKNGVTFFSDIAQFAGVHATDWSWGVLLADFDNDSFRDAYITNGFVKDITDLDFLSYNTDSNMFGTNEVKANRTKELLSLLKGVKLSNYMYRNTDGLSFENDTKSWGLKYDSFSNGAAYADLDNDGDLDLVVNNINEKAFVFENKASSQELKNNYLQLILKGSDKNLNAIGAAITVYCGAEKFYTYFSPVKGYLSSMSGPLHIGLGKNTKADSVTVLWPDGKSQTIKSVKANQSLTLQYSKATNKSPFPFIAGKSIFTNVNDLYGVHFKHVENEFNDFVEESLLLSMYSRKGPGIAIGDADNKNGTDFFIGGAAGISGTLFSQGKKGVFEQKQINNEDAKFEDMGSLFFDSDNDKDLDLYVVSGGSEFKNEPGAYNDRLYINDGIGNFKKQTGSLPFTTSSGSCVIAADFDKDGDLDLFRAGAISSGTYPDSPRSYLLINENGKFKDVTQELAPGLTNAGMINAAVWTDFDNDGWTDLIVAGEWMPPTFFKNQKGKLVNVTGQTGLANVNGWWNSIYPADLDNDGDMDYVLGNMGNNVDYRPSTNQPLELYYGDFAGNGRFKPLATHYIVDNSGEKKSYPVTYRDDLFRSMPILKKTFGTYEPFSKAHLDDIFNKDVIAKAKHYSADTFQSCILINKGGGKFEVKSLPSQAQFSCIFGILTTDFDDDGELDILISGNSHSNEVVYGFMDASLGLLLKGDGKGNFQAVDAEKSGLFLHCATRGIGSLYDNKGQQMFLVVANADSLNILRNNNQPLTKIIRAEPGDSYALITFKNGTRQKQEFSYSAGYLSQQENAVRIFDTIKTVQFFDNKGKGRTVYNGRN</sequence>
<name>A0A4U6D8R8_9BACT</name>
<dbReference type="AlphaFoldDB" id="A0A4U6D8R8"/>
<dbReference type="OrthoDB" id="600363at2"/>
<protein>
    <submittedName>
        <fullName evidence="3">RNA-binding protein</fullName>
    </submittedName>
</protein>
<dbReference type="SUPFAM" id="SSF69318">
    <property type="entry name" value="Integrin alpha N-terminal domain"/>
    <property type="match status" value="3"/>
</dbReference>
<dbReference type="InterPro" id="IPR027039">
    <property type="entry name" value="Crtac1"/>
</dbReference>
<dbReference type="Proteomes" id="UP000304900">
    <property type="component" value="Unassembled WGS sequence"/>
</dbReference>
<evidence type="ECO:0000313" key="4">
    <source>
        <dbReference type="Proteomes" id="UP000304900"/>
    </source>
</evidence>
<dbReference type="InterPro" id="IPR011519">
    <property type="entry name" value="UnbV_ASPIC"/>
</dbReference>
<proteinExistence type="predicted"/>
<dbReference type="InterPro" id="IPR013517">
    <property type="entry name" value="FG-GAP"/>
</dbReference>
<organism evidence="3 4">
    <name type="scientific">Dyadobacter frigoris</name>
    <dbReference type="NCBI Taxonomy" id="2576211"/>
    <lineage>
        <taxon>Bacteria</taxon>
        <taxon>Pseudomonadati</taxon>
        <taxon>Bacteroidota</taxon>
        <taxon>Cytophagia</taxon>
        <taxon>Cytophagales</taxon>
        <taxon>Spirosomataceae</taxon>
        <taxon>Dyadobacter</taxon>
    </lineage>
</organism>
<reference evidence="3 4" key="1">
    <citation type="submission" date="2019-05" db="EMBL/GenBank/DDBJ databases">
        <title>Dyadobacter AR-3-8 sp. nov., isolated from arctic soil.</title>
        <authorList>
            <person name="Chaudhary D.K."/>
        </authorList>
    </citation>
    <scope>NUCLEOTIDE SEQUENCE [LARGE SCALE GENOMIC DNA]</scope>
    <source>
        <strain evidence="3 4">AR-3-8</strain>
    </source>
</reference>
<accession>A0A4U6D8R8</accession>
<keyword evidence="1" id="KW-0732">Signal</keyword>
<evidence type="ECO:0000256" key="1">
    <source>
        <dbReference type="ARBA" id="ARBA00022729"/>
    </source>
</evidence>